<accession>A0ABS0DFK5</accession>
<keyword evidence="3" id="KW-1185">Reference proteome</keyword>
<comment type="caution">
    <text evidence="2">The sequence shown here is derived from an EMBL/GenBank/DDBJ whole genome shotgun (WGS) entry which is preliminary data.</text>
</comment>
<dbReference type="EMBL" id="JADLQN010000001">
    <property type="protein sequence ID" value="MBF6355468.1"/>
    <property type="molecule type" value="Genomic_DNA"/>
</dbReference>
<feature type="compositionally biased region" description="Low complexity" evidence="1">
    <location>
        <begin position="275"/>
        <end position="303"/>
    </location>
</feature>
<gene>
    <name evidence="2" type="ORF">IU449_13095</name>
</gene>
<organism evidence="2 3">
    <name type="scientific">Nocardia higoensis</name>
    <dbReference type="NCBI Taxonomy" id="228599"/>
    <lineage>
        <taxon>Bacteria</taxon>
        <taxon>Bacillati</taxon>
        <taxon>Actinomycetota</taxon>
        <taxon>Actinomycetes</taxon>
        <taxon>Mycobacteriales</taxon>
        <taxon>Nocardiaceae</taxon>
        <taxon>Nocardia</taxon>
    </lineage>
</organism>
<feature type="compositionally biased region" description="Basic and acidic residues" evidence="1">
    <location>
        <begin position="1"/>
        <end position="12"/>
    </location>
</feature>
<evidence type="ECO:0000313" key="2">
    <source>
        <dbReference type="EMBL" id="MBF6355468.1"/>
    </source>
</evidence>
<protein>
    <submittedName>
        <fullName evidence="2">Uncharacterized protein</fullName>
    </submittedName>
</protein>
<feature type="compositionally biased region" description="Low complexity" evidence="1">
    <location>
        <begin position="316"/>
        <end position="344"/>
    </location>
</feature>
<evidence type="ECO:0000256" key="1">
    <source>
        <dbReference type="SAM" id="MobiDB-lite"/>
    </source>
</evidence>
<reference evidence="2 3" key="1">
    <citation type="submission" date="2020-10" db="EMBL/GenBank/DDBJ databases">
        <title>Identification of Nocardia species via Next-generation sequencing and recognition of intraspecies genetic diversity.</title>
        <authorList>
            <person name="Li P."/>
            <person name="Li P."/>
            <person name="Lu B."/>
        </authorList>
    </citation>
    <scope>NUCLEOTIDE SEQUENCE [LARGE SCALE GENOMIC DNA]</scope>
    <source>
        <strain evidence="2 3">BJ06-0143</strain>
    </source>
</reference>
<sequence length="398" mass="39897">MTVENEQPRISDPENPDGFTHTEINDAFGPLTPAAQAQPAADQYGQIAQLWQEGVSVFAAQLRRSSAAAWEGAAAEQSREAIGNYATRAEELGDALHLLGVRVDQTVGSIIRTQTNLPEVLESKPWYNPASWPWVGSNNSGKRSDAEEQARQVMNQYYVTEFAEADRTIPVLPTPISPLAPLHGDLPEGGTPGPGATSGPGGGTGSPSGPGTPGTDPAGEDPGSDDQPAGQDDPAQEPDGQDSDGQDSEPSGTTDPGDTTEPSGLTQPSGLLPDGTNPSGTNPGSGTPSSPGSPGGSPSSPGGSPVGPGAGRSIPGVPGAVNVPAATAATSTTAAASGRSGTPGMMAPGAGRGQQGSDDEHKIPDYLITAENTAELLGDPPPALPGGVIGADEPPLPA</sequence>
<feature type="compositionally biased region" description="Polar residues" evidence="1">
    <location>
        <begin position="248"/>
        <end position="269"/>
    </location>
</feature>
<feature type="region of interest" description="Disordered" evidence="1">
    <location>
        <begin position="174"/>
        <end position="398"/>
    </location>
</feature>
<feature type="compositionally biased region" description="Gly residues" evidence="1">
    <location>
        <begin position="190"/>
        <end position="212"/>
    </location>
</feature>
<feature type="compositionally biased region" description="Acidic residues" evidence="1">
    <location>
        <begin position="234"/>
        <end position="247"/>
    </location>
</feature>
<evidence type="ECO:0000313" key="3">
    <source>
        <dbReference type="Proteomes" id="UP000707731"/>
    </source>
</evidence>
<dbReference type="Proteomes" id="UP000707731">
    <property type="component" value="Unassembled WGS sequence"/>
</dbReference>
<name>A0ABS0DFK5_9NOCA</name>
<proteinExistence type="predicted"/>
<feature type="region of interest" description="Disordered" evidence="1">
    <location>
        <begin position="1"/>
        <end position="31"/>
    </location>
</feature>
<dbReference type="RefSeq" id="WP_195002051.1">
    <property type="nucleotide sequence ID" value="NZ_JADLQN010000001.1"/>
</dbReference>